<dbReference type="InterPro" id="IPR029476">
    <property type="entry name" value="DNase_NucA_NucB"/>
</dbReference>
<sequence>MAERTRENGTREYIQFIITHPLNKDRPASTLLGPPLTVEEITNTLLPVVDNVDASHLEPVSQIYRVTDGLKTLESDGLPLKDLWLIPGYYLMSLKEAVKTMSTMKQVSGVWKPSWLPLFSSRAGDFIVYDTQNGHVYKIFLKESLGSDMAASINEFLKELVQKFKNDIIVIDDDGLLHDTLWKDEVSGAKPQDHFNLHVNRISEGINLHDSVNTPSIDRRFLVVKNLIFSCTNMPHVCQNIKNAITNNGKPQTLRRITDTNQISTNRRLACGNVSCRSGDSCDEYPFASTAQGGTGATTLCVPLSENNSQGGQLSSFYTRQSVGNGDTFHVQTPP</sequence>
<organism evidence="2 3">
    <name type="scientific">Potamilus streckersoni</name>
    <dbReference type="NCBI Taxonomy" id="2493646"/>
    <lineage>
        <taxon>Eukaryota</taxon>
        <taxon>Metazoa</taxon>
        <taxon>Spiralia</taxon>
        <taxon>Lophotrochozoa</taxon>
        <taxon>Mollusca</taxon>
        <taxon>Bivalvia</taxon>
        <taxon>Autobranchia</taxon>
        <taxon>Heteroconchia</taxon>
        <taxon>Palaeoheterodonta</taxon>
        <taxon>Unionida</taxon>
        <taxon>Unionoidea</taxon>
        <taxon>Unionidae</taxon>
        <taxon>Ambleminae</taxon>
        <taxon>Lampsilini</taxon>
        <taxon>Potamilus</taxon>
    </lineage>
</organism>
<feature type="domain" description="Deoxyribonuclease NucA/NucB" evidence="1">
    <location>
        <begin position="246"/>
        <end position="331"/>
    </location>
</feature>
<evidence type="ECO:0000313" key="3">
    <source>
        <dbReference type="Proteomes" id="UP001195483"/>
    </source>
</evidence>
<evidence type="ECO:0000259" key="1">
    <source>
        <dbReference type="Pfam" id="PF14040"/>
    </source>
</evidence>
<dbReference type="EMBL" id="JAEAOA010001799">
    <property type="protein sequence ID" value="KAK3578787.1"/>
    <property type="molecule type" value="Genomic_DNA"/>
</dbReference>
<proteinExistence type="predicted"/>
<name>A0AAE0RSG2_9BIVA</name>
<keyword evidence="3" id="KW-1185">Reference proteome</keyword>
<protein>
    <recommendedName>
        <fullName evidence="1">Deoxyribonuclease NucA/NucB domain-containing protein</fullName>
    </recommendedName>
</protein>
<evidence type="ECO:0000313" key="2">
    <source>
        <dbReference type="EMBL" id="KAK3578787.1"/>
    </source>
</evidence>
<dbReference type="Pfam" id="PF14040">
    <property type="entry name" value="DNase_NucA_NucB"/>
    <property type="match status" value="1"/>
</dbReference>
<reference evidence="2" key="2">
    <citation type="journal article" date="2021" name="Genome Biol. Evol.">
        <title>Developing a high-quality reference genome for a parasitic bivalve with doubly uniparental inheritance (Bivalvia: Unionida).</title>
        <authorList>
            <person name="Smith C.H."/>
        </authorList>
    </citation>
    <scope>NUCLEOTIDE SEQUENCE</scope>
    <source>
        <strain evidence="2">CHS0354</strain>
        <tissue evidence="2">Mantle</tissue>
    </source>
</reference>
<reference evidence="2" key="3">
    <citation type="submission" date="2023-05" db="EMBL/GenBank/DDBJ databases">
        <authorList>
            <person name="Smith C.H."/>
        </authorList>
    </citation>
    <scope>NUCLEOTIDE SEQUENCE</scope>
    <source>
        <strain evidence="2">CHS0354</strain>
        <tissue evidence="2">Mantle</tissue>
    </source>
</reference>
<reference evidence="2" key="1">
    <citation type="journal article" date="2021" name="Genome Biol. Evol.">
        <title>A High-Quality Reference Genome for a Parasitic Bivalve with Doubly Uniparental Inheritance (Bivalvia: Unionida).</title>
        <authorList>
            <person name="Smith C.H."/>
        </authorList>
    </citation>
    <scope>NUCLEOTIDE SEQUENCE</scope>
    <source>
        <strain evidence="2">CHS0354</strain>
    </source>
</reference>
<dbReference type="AlphaFoldDB" id="A0AAE0RSG2"/>
<accession>A0AAE0RSG2</accession>
<dbReference type="Proteomes" id="UP001195483">
    <property type="component" value="Unassembled WGS sequence"/>
</dbReference>
<gene>
    <name evidence="2" type="ORF">CHS0354_030203</name>
</gene>
<comment type="caution">
    <text evidence="2">The sequence shown here is derived from an EMBL/GenBank/DDBJ whole genome shotgun (WGS) entry which is preliminary data.</text>
</comment>